<name>A0AAI8BEF4_9BURK</name>
<evidence type="ECO:0000313" key="2">
    <source>
        <dbReference type="EMBL" id="AIO70693.1"/>
    </source>
</evidence>
<keyword evidence="3" id="KW-1185">Reference proteome</keyword>
<dbReference type="Proteomes" id="UP000029424">
    <property type="component" value="Chromosome 2"/>
</dbReference>
<gene>
    <name evidence="2" type="ORF">DM82_5905</name>
</gene>
<organism evidence="2 3">
    <name type="scientific">Burkholderia oklahomensis</name>
    <dbReference type="NCBI Taxonomy" id="342113"/>
    <lineage>
        <taxon>Bacteria</taxon>
        <taxon>Pseudomonadati</taxon>
        <taxon>Pseudomonadota</taxon>
        <taxon>Betaproteobacteria</taxon>
        <taxon>Burkholderiales</taxon>
        <taxon>Burkholderiaceae</taxon>
        <taxon>Burkholderia</taxon>
        <taxon>pseudomallei group</taxon>
    </lineage>
</organism>
<reference evidence="2 3" key="1">
    <citation type="submission" date="2014-06" db="EMBL/GenBank/DDBJ databases">
        <authorList>
            <person name="Bishop-Lilly K.A."/>
            <person name="Broomall S.M."/>
            <person name="Chain P.S."/>
            <person name="Chertkov O."/>
            <person name="Coyne S.R."/>
            <person name="Daligault H.E."/>
            <person name="Davenport K.W."/>
            <person name="Erkkila T."/>
            <person name="Frey K.G."/>
            <person name="Gibbons H.S."/>
            <person name="Gu W."/>
            <person name="Jaissle J."/>
            <person name="Johnson S.L."/>
            <person name="Koroleva G.I."/>
            <person name="Ladner J.T."/>
            <person name="Lo C.-C."/>
            <person name="Minogue T.D."/>
            <person name="Munk C."/>
            <person name="Palacios G.F."/>
            <person name="Redden C.L."/>
            <person name="Rosenzweig C.N."/>
            <person name="Scholz M.B."/>
            <person name="Teshima H."/>
            <person name="Xu Y."/>
        </authorList>
    </citation>
    <scope>NUCLEOTIDE SEQUENCE [LARGE SCALE GENOMIC DNA]</scope>
    <source>
        <strain evidence="2 3">EO147</strain>
    </source>
</reference>
<feature type="compositionally biased region" description="Low complexity" evidence="1">
    <location>
        <begin position="132"/>
        <end position="142"/>
    </location>
</feature>
<evidence type="ECO:0000256" key="1">
    <source>
        <dbReference type="SAM" id="MobiDB-lite"/>
    </source>
</evidence>
<dbReference type="KEGG" id="bok:DM82_5905"/>
<dbReference type="AlphaFoldDB" id="A0AAI8BEF4"/>
<proteinExistence type="predicted"/>
<sequence>MEQVRRRATKRPPLSCRIAAGSPMRRTVSGRRRGCFGPIAWPNGVAPELVGSGRFRVAHGFFPGPHRPAGCVRERSRRSRTVIRGPSCVADRAWRMCVAARTLQFAIRNSQLATRNSQLATRNSQLAIRGSQRATRNAQRATRGPRPLALAASTERYAPHRSHRDSTRSRLPVECREPNSAAPHWRDRLAPRNGRFDEILATPPSISISKLLG</sequence>
<evidence type="ECO:0000313" key="3">
    <source>
        <dbReference type="Proteomes" id="UP000029424"/>
    </source>
</evidence>
<feature type="compositionally biased region" description="Basic and acidic residues" evidence="1">
    <location>
        <begin position="164"/>
        <end position="177"/>
    </location>
</feature>
<protein>
    <submittedName>
        <fullName evidence="2">Uncharacterized protein</fullName>
    </submittedName>
</protein>
<feature type="region of interest" description="Disordered" evidence="1">
    <location>
        <begin position="128"/>
        <end position="187"/>
    </location>
</feature>
<dbReference type="EMBL" id="CP008727">
    <property type="protein sequence ID" value="AIO70693.1"/>
    <property type="molecule type" value="Genomic_DNA"/>
</dbReference>
<accession>A0AAI8BEF4</accession>